<dbReference type="GO" id="GO:0005829">
    <property type="term" value="C:cytosol"/>
    <property type="evidence" value="ECO:0007669"/>
    <property type="project" value="TreeGrafter"/>
</dbReference>
<dbReference type="EMBL" id="BJVC01000002">
    <property type="protein sequence ID" value="GEL02185.1"/>
    <property type="molecule type" value="Genomic_DNA"/>
</dbReference>
<accession>A0A511BPJ5</accession>
<protein>
    <recommendedName>
        <fullName evidence="2">Phosphoenolpyruvate carboxylase</fullName>
    </recommendedName>
</protein>
<dbReference type="PANTHER" id="PTHR30523:SF6">
    <property type="entry name" value="PHOSPHOENOLPYRUVATE CARBOXYLASE"/>
    <property type="match status" value="1"/>
</dbReference>
<dbReference type="Proteomes" id="UP000321405">
    <property type="component" value="Unassembled WGS sequence"/>
</dbReference>
<dbReference type="PANTHER" id="PTHR30523">
    <property type="entry name" value="PHOSPHOENOLPYRUVATE CARBOXYLASE"/>
    <property type="match status" value="1"/>
</dbReference>
<dbReference type="AlphaFoldDB" id="A0A511BPJ5"/>
<dbReference type="GO" id="GO:0006099">
    <property type="term" value="P:tricarboxylic acid cycle"/>
    <property type="evidence" value="ECO:0007669"/>
    <property type="project" value="InterPro"/>
</dbReference>
<comment type="caution">
    <text evidence="4">The sequence shown here is derived from an EMBL/GenBank/DDBJ whole genome shotgun (WGS) entry which is preliminary data.</text>
</comment>
<evidence type="ECO:0000256" key="2">
    <source>
        <dbReference type="ARBA" id="ARBA00022419"/>
    </source>
</evidence>
<evidence type="ECO:0000313" key="5">
    <source>
        <dbReference type="Proteomes" id="UP000321405"/>
    </source>
</evidence>
<organism evidence="4 5">
    <name type="scientific">Swaminathania salitolerans</name>
    <dbReference type="NCBI Taxonomy" id="182838"/>
    <lineage>
        <taxon>Bacteria</taxon>
        <taxon>Pseudomonadati</taxon>
        <taxon>Pseudomonadota</taxon>
        <taxon>Alphaproteobacteria</taxon>
        <taxon>Acetobacterales</taxon>
        <taxon>Acetobacteraceae</taxon>
        <taxon>Swaminathania</taxon>
    </lineage>
</organism>
<comment type="function">
    <text evidence="1">Forms oxaloacetate, a four-carbon dicarboxylic acid source for the tricarboxylic acid cycle.</text>
</comment>
<dbReference type="InterPro" id="IPR021135">
    <property type="entry name" value="PEP_COase"/>
</dbReference>
<feature type="compositionally biased region" description="Polar residues" evidence="3">
    <location>
        <begin position="1"/>
        <end position="18"/>
    </location>
</feature>
<dbReference type="InterPro" id="IPR015813">
    <property type="entry name" value="Pyrv/PenolPyrv_kinase-like_dom"/>
</dbReference>
<evidence type="ECO:0000313" key="4">
    <source>
        <dbReference type="EMBL" id="GEL02185.1"/>
    </source>
</evidence>
<name>A0A511BPJ5_9PROT</name>
<dbReference type="GO" id="GO:0008964">
    <property type="term" value="F:phosphoenolpyruvate carboxylase activity"/>
    <property type="evidence" value="ECO:0007669"/>
    <property type="project" value="InterPro"/>
</dbReference>
<dbReference type="GO" id="GO:0015977">
    <property type="term" value="P:carbon fixation"/>
    <property type="evidence" value="ECO:0007669"/>
    <property type="project" value="InterPro"/>
</dbReference>
<sequence>MSNTAPHHVSSGTQSQSHPELRTADGAGTTVKTGAGETVSRLTHEMQALLDRAAQERHAADPIEALSSQIEDELIDGSLSIGRLEDVVRVLRDANLHDRAARLRNYVGLGHDMTPEARLEETARRIVESCDTPEALAERLGRPGFAAVFTAHPTFALDDTVYRHIVEMATDPSHPLPALETHRRAAPPTLADEQALALTAILRGRDALDLFNAAVLRHACQRWPDTAPVVRSLILATWVGFDTDGRSDIHWWDTLRIRLALKRTQLERLRTQLESLLPCCSRLVSRIDVALGAVREQERACPTGARHDAASIAAFAGALVSRREAALVSGATLDPLFDEALAEIDAEGRIPLLTARSGFLAHGLGAAHIHTRLNATQIYNVVRHRLDIQDDPTIPSRRRLVLAQINEALDALKAPLPVDFGALMVEQSSAGRLMMTMAQILKHIDADTPIRFLIAETESGYTLLATLWLARMLGIRDEQIQISPLFETQSALERGEVILEEAFRSPHWRDYLRRNGRLCLQFGYSDSGRYIGQLAATNLVERLRLRTLQLMQKHDLQDLELVLFDTHGESIGRGAHPFSLSDRLSYFSPDHTRGLFARAGIHLREEAAFQGGDGYTLFGTAPLATATIASLADHLVRPLSTTRDPIYDEPDFSADFFSTIALDMSSLVEDPGYAGLLGAFGPALIDKSGSRPSARQGDGISVTRITHPSQLRAIPNNAILEQLGWWTNVLQGVGTAAARHPETFEKLARSSRRFGLALDFARQAAAHSDIGALRGIVRLLDPGTWLDRAAAARNEELRTQHLKLAQGLEGLEFWRSLPAMFRRIQADHIALESSWSHTLKMSAQERTLHAIRHALIGQIWLLATRIPYFSPRNDINRETLMRLVLQLEIPAVLRRLAEIFPQSAGIVTDLDFHEPSGPRDDQGFTREHEEIFKPMARLFALLREISVAIMHANGSFG</sequence>
<reference evidence="4 5" key="1">
    <citation type="submission" date="2019-07" db="EMBL/GenBank/DDBJ databases">
        <title>Whole genome shotgun sequence of Swaminathania salitolerans NBRC 104436.</title>
        <authorList>
            <person name="Hosoyama A."/>
            <person name="Uohara A."/>
            <person name="Ohji S."/>
            <person name="Ichikawa N."/>
        </authorList>
    </citation>
    <scope>NUCLEOTIDE SEQUENCE [LARGE SCALE GENOMIC DNA]</scope>
    <source>
        <strain evidence="4 5">NBRC 104436</strain>
    </source>
</reference>
<feature type="region of interest" description="Disordered" evidence="3">
    <location>
        <begin position="1"/>
        <end position="36"/>
    </location>
</feature>
<proteinExistence type="predicted"/>
<dbReference type="SUPFAM" id="SSF51621">
    <property type="entry name" value="Phosphoenolpyruvate/pyruvate domain"/>
    <property type="match status" value="1"/>
</dbReference>
<keyword evidence="5" id="KW-1185">Reference proteome</keyword>
<dbReference type="Pfam" id="PF00311">
    <property type="entry name" value="PEPcase"/>
    <property type="match status" value="1"/>
</dbReference>
<evidence type="ECO:0000256" key="3">
    <source>
        <dbReference type="SAM" id="MobiDB-lite"/>
    </source>
</evidence>
<evidence type="ECO:0000256" key="1">
    <source>
        <dbReference type="ARBA" id="ARBA00003670"/>
    </source>
</evidence>
<gene>
    <name evidence="4" type="ORF">SSA02_13480</name>
</gene>